<gene>
    <name evidence="1" type="ORF">SAMN03003324_02439</name>
</gene>
<protein>
    <submittedName>
        <fullName evidence="1">Methyltransferase domain-containing protein</fullName>
    </submittedName>
</protein>
<dbReference type="Gene3D" id="3.40.50.150">
    <property type="entry name" value="Vaccinia Virus protein VP39"/>
    <property type="match status" value="1"/>
</dbReference>
<keyword evidence="1" id="KW-0808">Transferase</keyword>
<name>A0A1I2G231_9SPHI</name>
<dbReference type="Proteomes" id="UP000183129">
    <property type="component" value="Unassembled WGS sequence"/>
</dbReference>
<dbReference type="SUPFAM" id="SSF53335">
    <property type="entry name" value="S-adenosyl-L-methionine-dependent methyltransferases"/>
    <property type="match status" value="1"/>
</dbReference>
<evidence type="ECO:0000313" key="2">
    <source>
        <dbReference type="Proteomes" id="UP000183129"/>
    </source>
</evidence>
<dbReference type="CDD" id="cd02440">
    <property type="entry name" value="AdoMet_MTases"/>
    <property type="match status" value="1"/>
</dbReference>
<proteinExistence type="predicted"/>
<dbReference type="Pfam" id="PF13489">
    <property type="entry name" value="Methyltransf_23"/>
    <property type="match status" value="1"/>
</dbReference>
<sequence length="266" mass="31043">MIIGRGDNNQKANKLNMVNLLTDRDFWVNYWTSKKGLSFRIPENYLFHKELEEIIDREKIKTAIELGGFPGYYAVFLRKYFKLDVTLLDYFIHPPVTDDLLETNALQAGDIHVIEADLFNHQERGKYDMVLSCGLIEHFNDTGDIIKKHVEFLKPGGTLFITLPNFRALNGWFQRKFDRENYEKHNIHCMDPELLASICKQEGLTVKEARYFGHFSLWLEQEKEKPVAVRLFKKATWIAGKVLTKIIPFNSKALSPYILIEAKKEL</sequence>
<dbReference type="InterPro" id="IPR029063">
    <property type="entry name" value="SAM-dependent_MTases_sf"/>
</dbReference>
<dbReference type="GO" id="GO:0032259">
    <property type="term" value="P:methylation"/>
    <property type="evidence" value="ECO:0007669"/>
    <property type="project" value="UniProtKB-KW"/>
</dbReference>
<dbReference type="EMBL" id="FONS01000005">
    <property type="protein sequence ID" value="SFF11188.1"/>
    <property type="molecule type" value="Genomic_DNA"/>
</dbReference>
<reference evidence="1 2" key="1">
    <citation type="submission" date="2016-10" db="EMBL/GenBank/DDBJ databases">
        <authorList>
            <person name="de Groot N.N."/>
        </authorList>
    </citation>
    <scope>NUCLEOTIDE SEQUENCE [LARGE SCALE GENOMIC DNA]</scope>
    <source>
        <strain evidence="1 2">ATCC 51969</strain>
    </source>
</reference>
<dbReference type="STRING" id="34086.SAMN04488084_104248"/>
<keyword evidence="1" id="KW-0489">Methyltransferase</keyword>
<dbReference type="AlphaFoldDB" id="A0A1I2G231"/>
<evidence type="ECO:0000313" key="1">
    <source>
        <dbReference type="EMBL" id="SFF11188.1"/>
    </source>
</evidence>
<organism evidence="1 2">
    <name type="scientific">Pedobacter antarcticus</name>
    <dbReference type="NCBI Taxonomy" id="34086"/>
    <lineage>
        <taxon>Bacteria</taxon>
        <taxon>Pseudomonadati</taxon>
        <taxon>Bacteroidota</taxon>
        <taxon>Sphingobacteriia</taxon>
        <taxon>Sphingobacteriales</taxon>
        <taxon>Sphingobacteriaceae</taxon>
        <taxon>Pedobacter</taxon>
    </lineage>
</organism>
<accession>A0A1I2G231</accession>
<dbReference type="GO" id="GO:0008168">
    <property type="term" value="F:methyltransferase activity"/>
    <property type="evidence" value="ECO:0007669"/>
    <property type="project" value="UniProtKB-KW"/>
</dbReference>